<evidence type="ECO:0000256" key="3">
    <source>
        <dbReference type="ARBA" id="ARBA00023002"/>
    </source>
</evidence>
<dbReference type="Proteomes" id="UP000565715">
    <property type="component" value="Unassembled WGS sequence"/>
</dbReference>
<dbReference type="PIRSF" id="PIRSF000337">
    <property type="entry name" value="NTA_MOA"/>
    <property type="match status" value="1"/>
</dbReference>
<evidence type="ECO:0000256" key="4">
    <source>
        <dbReference type="ARBA" id="ARBA00023033"/>
    </source>
</evidence>
<comment type="caution">
    <text evidence="8">The sequence shown here is derived from an EMBL/GenBank/DDBJ whole genome shotgun (WGS) entry which is preliminary data.</text>
</comment>
<dbReference type="NCBIfam" id="TIGR03860">
    <property type="entry name" value="FMN_nitrolo"/>
    <property type="match status" value="1"/>
</dbReference>
<keyword evidence="3 8" id="KW-0560">Oxidoreductase</keyword>
<dbReference type="SUPFAM" id="SSF51679">
    <property type="entry name" value="Bacterial luciferase-like"/>
    <property type="match status" value="1"/>
</dbReference>
<keyword evidence="1 6" id="KW-0285">Flavoprotein</keyword>
<dbReference type="EC" id="1.14.-.-" evidence="8"/>
<dbReference type="RefSeq" id="WP_157112682.1">
    <property type="nucleotide sequence ID" value="NZ_JAAXOO010000002.1"/>
</dbReference>
<evidence type="ECO:0000313" key="8">
    <source>
        <dbReference type="EMBL" id="NKY33513.1"/>
    </source>
</evidence>
<reference evidence="8 9" key="1">
    <citation type="submission" date="2020-04" db="EMBL/GenBank/DDBJ databases">
        <title>MicrobeNet Type strains.</title>
        <authorList>
            <person name="Nicholson A.C."/>
        </authorList>
    </citation>
    <scope>NUCLEOTIDE SEQUENCE [LARGE SCALE GENOMIC DNA]</scope>
    <source>
        <strain evidence="8 9">DSM 45078</strain>
    </source>
</reference>
<feature type="binding site" evidence="6">
    <location>
        <position position="151"/>
    </location>
    <ligand>
        <name>FMN</name>
        <dbReference type="ChEBI" id="CHEBI:58210"/>
    </ligand>
</feature>
<protein>
    <submittedName>
        <fullName evidence="8">NtaA/DmoA family FMN-dependent monooxygenase</fullName>
        <ecNumber evidence="8">1.14.-.-</ecNumber>
    </submittedName>
</protein>
<accession>A0A846XFX9</accession>
<dbReference type="Pfam" id="PF00296">
    <property type="entry name" value="Bac_luciferase"/>
    <property type="match status" value="1"/>
</dbReference>
<dbReference type="PANTHER" id="PTHR30011">
    <property type="entry name" value="ALKANESULFONATE MONOOXYGENASE-RELATED"/>
    <property type="match status" value="1"/>
</dbReference>
<dbReference type="InterPro" id="IPR016215">
    <property type="entry name" value="NTA_MOA"/>
</dbReference>
<keyword evidence="9" id="KW-1185">Reference proteome</keyword>
<feature type="binding site" evidence="6">
    <location>
        <position position="222"/>
    </location>
    <ligand>
        <name>FMN</name>
        <dbReference type="ChEBI" id="CHEBI:58210"/>
    </ligand>
</feature>
<dbReference type="GO" id="GO:0016705">
    <property type="term" value="F:oxidoreductase activity, acting on paired donors, with incorporation or reduction of molecular oxygen"/>
    <property type="evidence" value="ECO:0007669"/>
    <property type="project" value="InterPro"/>
</dbReference>
<feature type="domain" description="Luciferase-like" evidence="7">
    <location>
        <begin position="43"/>
        <end position="388"/>
    </location>
</feature>
<dbReference type="PANTHER" id="PTHR30011:SF16">
    <property type="entry name" value="C2H2 FINGER DOMAIN TRANSCRIPTION FACTOR (EUROFUNG)-RELATED"/>
    <property type="match status" value="1"/>
</dbReference>
<dbReference type="InterPro" id="IPR051260">
    <property type="entry name" value="Diverse_substr_monoxygenases"/>
</dbReference>
<proteinExistence type="inferred from homology"/>
<name>A0A846XFX9_9NOCA</name>
<keyword evidence="2 6" id="KW-0288">FMN</keyword>
<gene>
    <name evidence="8" type="ORF">HGA13_10565</name>
</gene>
<feature type="binding site" evidence="6">
    <location>
        <position position="99"/>
    </location>
    <ligand>
        <name>FMN</name>
        <dbReference type="ChEBI" id="CHEBI:58210"/>
    </ligand>
</feature>
<evidence type="ECO:0000256" key="2">
    <source>
        <dbReference type="ARBA" id="ARBA00022643"/>
    </source>
</evidence>
<dbReference type="InterPro" id="IPR011251">
    <property type="entry name" value="Luciferase-like_dom"/>
</dbReference>
<evidence type="ECO:0000313" key="9">
    <source>
        <dbReference type="Proteomes" id="UP000565715"/>
    </source>
</evidence>
<feature type="binding site" evidence="6">
    <location>
        <position position="61"/>
    </location>
    <ligand>
        <name>FMN</name>
        <dbReference type="ChEBI" id="CHEBI:58210"/>
    </ligand>
</feature>
<keyword evidence="4 8" id="KW-0503">Monooxygenase</keyword>
<evidence type="ECO:0000256" key="5">
    <source>
        <dbReference type="ARBA" id="ARBA00033748"/>
    </source>
</evidence>
<dbReference type="InterPro" id="IPR036661">
    <property type="entry name" value="Luciferase-like_sf"/>
</dbReference>
<sequence length="440" mass="48810">MSANAAPRRMILGTLLNGAGHHEGGWRLPDSRAEEIYAVSLYRDLARLAEDAKLHFLFAADSPSQDLRQLRKKAHRNLEPLTLLTALSLSTERIGLIGTFTTSYYEPYNLARQLNSLDIISGGRTGWNVVTSHSGAENFTDRPHLEHGLRYRRAEEYVRLTKALWDGWDRDALAVDRAHGVWVDTEKVRAADFHGEFLHSQGPLNLPPSPQRWPVLVQAGASDDGKVLAAAHAELVYTAGSGLEGAYAYAEDVRDRAEARGRGRDAVKILPGIAPVVAETDAQAQRILDELDDFIDNRTALPMLEKLFGGIDLSTIGLDERIPAELLPQTSQAWVESRYRLLRGLAVDEGYTVRQLIRVAQRGGGHWSPVGSVERVADQMEEWFRAGAADGFNFLPLYNPGGLHAITTLLVPELVRRGLFRDEYEGSTLRENLGFAPLEH</sequence>
<dbReference type="EMBL" id="JAAXOO010000002">
    <property type="protein sequence ID" value="NKY33513.1"/>
    <property type="molecule type" value="Genomic_DNA"/>
</dbReference>
<dbReference type="AlphaFoldDB" id="A0A846XFX9"/>
<dbReference type="Gene3D" id="3.20.20.30">
    <property type="entry name" value="Luciferase-like domain"/>
    <property type="match status" value="1"/>
</dbReference>
<feature type="binding site" evidence="6">
    <location>
        <position position="147"/>
    </location>
    <ligand>
        <name>FMN</name>
        <dbReference type="ChEBI" id="CHEBI:58210"/>
    </ligand>
</feature>
<dbReference type="GO" id="GO:0004497">
    <property type="term" value="F:monooxygenase activity"/>
    <property type="evidence" value="ECO:0007669"/>
    <property type="project" value="UniProtKB-KW"/>
</dbReference>
<comment type="similarity">
    <text evidence="5">Belongs to the NtaA/SnaA/DszA monooxygenase family.</text>
</comment>
<evidence type="ECO:0000256" key="1">
    <source>
        <dbReference type="ARBA" id="ARBA00022630"/>
    </source>
</evidence>
<evidence type="ECO:0000259" key="7">
    <source>
        <dbReference type="Pfam" id="PF00296"/>
    </source>
</evidence>
<organism evidence="8 9">
    <name type="scientific">Nocardia speluncae</name>
    <dbReference type="NCBI Taxonomy" id="419477"/>
    <lineage>
        <taxon>Bacteria</taxon>
        <taxon>Bacillati</taxon>
        <taxon>Actinomycetota</taxon>
        <taxon>Actinomycetes</taxon>
        <taxon>Mycobacteriales</taxon>
        <taxon>Nocardiaceae</taxon>
        <taxon>Nocardia</taxon>
    </lineage>
</organism>
<evidence type="ECO:0000256" key="6">
    <source>
        <dbReference type="PIRSR" id="PIRSR000337-1"/>
    </source>
</evidence>
<dbReference type="CDD" id="cd01095">
    <property type="entry name" value="Nitrilotriacetate_monoxgenase"/>
    <property type="match status" value="1"/>
</dbReference>